<dbReference type="Proteomes" id="UP000027178">
    <property type="component" value="Unassembled WGS sequence"/>
</dbReference>
<organism evidence="2 3">
    <name type="scientific">Kitasatospora cheerisanensis KCTC 2395</name>
    <dbReference type="NCBI Taxonomy" id="1348663"/>
    <lineage>
        <taxon>Bacteria</taxon>
        <taxon>Bacillati</taxon>
        <taxon>Actinomycetota</taxon>
        <taxon>Actinomycetes</taxon>
        <taxon>Kitasatosporales</taxon>
        <taxon>Streptomycetaceae</taxon>
        <taxon>Kitasatospora</taxon>
    </lineage>
</organism>
<feature type="compositionally biased region" description="Polar residues" evidence="1">
    <location>
        <begin position="72"/>
        <end position="82"/>
    </location>
</feature>
<evidence type="ECO:0000256" key="1">
    <source>
        <dbReference type="SAM" id="MobiDB-lite"/>
    </source>
</evidence>
<feature type="region of interest" description="Disordered" evidence="1">
    <location>
        <begin position="53"/>
        <end position="82"/>
    </location>
</feature>
<dbReference type="PATRIC" id="fig|1348663.4.peg.6939"/>
<sequence length="82" mass="9107">MSARAECYSADPALHNNHLWHLDLLARAGRVPDLEHLALTDRHALRRLTRLLRDRAADNQRPPLNRPAAQGPSATTEPGRSG</sequence>
<evidence type="ECO:0000313" key="2">
    <source>
        <dbReference type="EMBL" id="KDN81085.1"/>
    </source>
</evidence>
<reference evidence="2 3" key="1">
    <citation type="submission" date="2014-05" db="EMBL/GenBank/DDBJ databases">
        <title>Draft Genome Sequence of Kitasatospora cheerisanensis KCTC 2395.</title>
        <authorList>
            <person name="Nam D.H."/>
        </authorList>
    </citation>
    <scope>NUCLEOTIDE SEQUENCE [LARGE SCALE GENOMIC DNA]</scope>
    <source>
        <strain evidence="2 3">KCTC 2395</strain>
    </source>
</reference>
<evidence type="ECO:0000313" key="3">
    <source>
        <dbReference type="Proteomes" id="UP000027178"/>
    </source>
</evidence>
<dbReference type="EMBL" id="JNBY01000155">
    <property type="protein sequence ID" value="KDN81085.1"/>
    <property type="molecule type" value="Genomic_DNA"/>
</dbReference>
<proteinExistence type="predicted"/>
<dbReference type="AlphaFoldDB" id="A0A066YT23"/>
<dbReference type="eggNOG" id="ENOG50320ZF">
    <property type="taxonomic scope" value="Bacteria"/>
</dbReference>
<protein>
    <submittedName>
        <fullName evidence="2">Uncharacterized protein</fullName>
    </submittedName>
</protein>
<comment type="caution">
    <text evidence="2">The sequence shown here is derived from an EMBL/GenBank/DDBJ whole genome shotgun (WGS) entry which is preliminary data.</text>
</comment>
<gene>
    <name evidence="2" type="ORF">KCH_71790</name>
</gene>
<name>A0A066YT23_9ACTN</name>
<dbReference type="HOGENOM" id="CLU_2553746_0_0_11"/>
<dbReference type="RefSeq" id="WP_051653738.1">
    <property type="nucleotide sequence ID" value="NZ_KK853997.1"/>
</dbReference>
<keyword evidence="3" id="KW-1185">Reference proteome</keyword>
<accession>A0A066YT23</accession>